<dbReference type="GO" id="GO:0032541">
    <property type="term" value="C:cortical endoplasmic reticulum"/>
    <property type="evidence" value="ECO:0007669"/>
    <property type="project" value="TreeGrafter"/>
</dbReference>
<reference evidence="7 8" key="1">
    <citation type="submission" date="2019-09" db="EMBL/GenBank/DDBJ databases">
        <authorList>
            <person name="Brejova B."/>
        </authorList>
    </citation>
    <scope>NUCLEOTIDE SEQUENCE [LARGE SCALE GENOMIC DNA]</scope>
</reference>
<keyword evidence="3" id="KW-0445">Lipid transport</keyword>
<dbReference type="GO" id="GO:0016020">
    <property type="term" value="C:membrane"/>
    <property type="evidence" value="ECO:0007669"/>
    <property type="project" value="TreeGrafter"/>
</dbReference>
<feature type="compositionally biased region" description="Low complexity" evidence="6">
    <location>
        <begin position="22"/>
        <end position="46"/>
    </location>
</feature>
<comment type="similarity">
    <text evidence="1 5">Belongs to the OSBP family.</text>
</comment>
<dbReference type="Pfam" id="PF01237">
    <property type="entry name" value="Oxysterol_BP"/>
    <property type="match status" value="1"/>
</dbReference>
<dbReference type="Gene3D" id="2.40.160.120">
    <property type="match status" value="1"/>
</dbReference>
<feature type="region of interest" description="Disordered" evidence="6">
    <location>
        <begin position="470"/>
        <end position="518"/>
    </location>
</feature>
<dbReference type="OrthoDB" id="14833at2759"/>
<dbReference type="GO" id="GO:0006869">
    <property type="term" value="P:lipid transport"/>
    <property type="evidence" value="ECO:0007669"/>
    <property type="project" value="UniProtKB-KW"/>
</dbReference>
<dbReference type="InterPro" id="IPR037239">
    <property type="entry name" value="OSBP_sf"/>
</dbReference>
<evidence type="ECO:0000256" key="4">
    <source>
        <dbReference type="ARBA" id="ARBA00023121"/>
    </source>
</evidence>
<dbReference type="InterPro" id="IPR018494">
    <property type="entry name" value="Oxysterol-bd_CS"/>
</dbReference>
<evidence type="ECO:0008006" key="9">
    <source>
        <dbReference type="Google" id="ProtNLM"/>
    </source>
</evidence>
<dbReference type="InterPro" id="IPR000648">
    <property type="entry name" value="Oxysterol-bd"/>
</dbReference>
<evidence type="ECO:0000256" key="5">
    <source>
        <dbReference type="RuleBase" id="RU003844"/>
    </source>
</evidence>
<evidence type="ECO:0000256" key="6">
    <source>
        <dbReference type="SAM" id="MobiDB-lite"/>
    </source>
</evidence>
<accession>A0A5E8BWT4</accession>
<dbReference type="GO" id="GO:0032934">
    <property type="term" value="F:sterol binding"/>
    <property type="evidence" value="ECO:0007669"/>
    <property type="project" value="TreeGrafter"/>
</dbReference>
<proteinExistence type="inferred from homology"/>
<dbReference type="EMBL" id="CABVLU010000004">
    <property type="protein sequence ID" value="VVT56099.1"/>
    <property type="molecule type" value="Genomic_DNA"/>
</dbReference>
<dbReference type="PANTHER" id="PTHR10972">
    <property type="entry name" value="OXYSTEROL-BINDING PROTEIN-RELATED"/>
    <property type="match status" value="1"/>
</dbReference>
<evidence type="ECO:0000256" key="1">
    <source>
        <dbReference type="ARBA" id="ARBA00008842"/>
    </source>
</evidence>
<dbReference type="PANTHER" id="PTHR10972:SF102">
    <property type="entry name" value="OXYSTEROL-BINDING PROTEIN"/>
    <property type="match status" value="1"/>
</dbReference>
<dbReference type="Gene3D" id="3.30.70.3490">
    <property type="match status" value="1"/>
</dbReference>
<dbReference type="AlphaFoldDB" id="A0A5E8BWT4"/>
<sequence length="518" mass="58016">MFKGIRSASHSIISTVTGTGTGAPEDSSASAAPGSSGSASANAGGHQHIHHHHSSSAAPATSSGTSTSPKDFSYVDPEDIDEVDDQGQNILMGIISQLRFGSDLSRITLPTFILERKSMLERITNQFQHPDILLEAHTTKDPEARFIKVVKWSLSGWHITPKAVKKPLNPVLGEYFSSWWDLSNGTRAYYIAEQTSHHPPKTSYFYISPENNIRIDGTLVPHSKFLGNSAASIMEGVGFLQFMDIIDSKTKNPELYEITQPNMYARGILIGKLKYELGDHSIIRCPALDLVADIEFKTKGFISGTYNAIQGEIKQISTGKVLYEITGKWNEIMEIRNVKTKEKSVLFDTFTANPQPTSVRPLDEQGHLESRRLWHKVIIALGKRDHETATTEKSKIEDKQRVEARVRAEEGVEFHPKLFKPVHSPVGYRIYKDFDGKTPAEQIKLVEEIMPILPGQKFRDNFEMPAYEKHMHGDDNADLRDDTEEEESTKEDCESCQQEILNKQGPLDQTEDLKQALP</sequence>
<name>A0A5E8BWT4_9ASCO</name>
<evidence type="ECO:0000313" key="8">
    <source>
        <dbReference type="Proteomes" id="UP000398389"/>
    </source>
</evidence>
<evidence type="ECO:0000256" key="3">
    <source>
        <dbReference type="ARBA" id="ARBA00023055"/>
    </source>
</evidence>
<evidence type="ECO:0000256" key="2">
    <source>
        <dbReference type="ARBA" id="ARBA00022448"/>
    </source>
</evidence>
<keyword evidence="8" id="KW-1185">Reference proteome</keyword>
<dbReference type="GeneID" id="43583625"/>
<dbReference type="FunFam" id="2.40.160.120:FF:000007">
    <property type="entry name" value="Oxysterol binding protein"/>
    <property type="match status" value="1"/>
</dbReference>
<gene>
    <name evidence="7" type="ORF">SAPINGB_P004810</name>
</gene>
<feature type="compositionally biased region" description="Basic and acidic residues" evidence="6">
    <location>
        <begin position="470"/>
        <end position="480"/>
    </location>
</feature>
<protein>
    <recommendedName>
        <fullName evidence="9">Oxysterol-binding protein</fullName>
    </recommendedName>
</protein>
<dbReference type="GO" id="GO:0005829">
    <property type="term" value="C:cytosol"/>
    <property type="evidence" value="ECO:0007669"/>
    <property type="project" value="TreeGrafter"/>
</dbReference>
<dbReference type="FunFam" id="1.10.287.2720:FF:000001">
    <property type="entry name" value="Oxysterol-binding OBPalpha"/>
    <property type="match status" value="1"/>
</dbReference>
<organism evidence="7 8">
    <name type="scientific">Magnusiomyces paraingens</name>
    <dbReference type="NCBI Taxonomy" id="2606893"/>
    <lineage>
        <taxon>Eukaryota</taxon>
        <taxon>Fungi</taxon>
        <taxon>Dikarya</taxon>
        <taxon>Ascomycota</taxon>
        <taxon>Saccharomycotina</taxon>
        <taxon>Dipodascomycetes</taxon>
        <taxon>Dipodascales</taxon>
        <taxon>Dipodascaceae</taxon>
        <taxon>Magnusiomyces</taxon>
    </lineage>
</organism>
<evidence type="ECO:0000313" key="7">
    <source>
        <dbReference type="EMBL" id="VVT56099.1"/>
    </source>
</evidence>
<dbReference type="RefSeq" id="XP_031855416.1">
    <property type="nucleotide sequence ID" value="XM_031999525.1"/>
</dbReference>
<feature type="compositionally biased region" description="Low complexity" evidence="6">
    <location>
        <begin position="55"/>
        <end position="68"/>
    </location>
</feature>
<keyword evidence="4" id="KW-0446">Lipid-binding</keyword>
<feature type="region of interest" description="Disordered" evidence="6">
    <location>
        <begin position="15"/>
        <end position="79"/>
    </location>
</feature>
<dbReference type="SUPFAM" id="SSF144000">
    <property type="entry name" value="Oxysterol-binding protein-like"/>
    <property type="match status" value="1"/>
</dbReference>
<dbReference type="Gene3D" id="1.10.287.2720">
    <property type="match status" value="1"/>
</dbReference>
<dbReference type="PROSITE" id="PS01013">
    <property type="entry name" value="OSBP"/>
    <property type="match status" value="1"/>
</dbReference>
<keyword evidence="2" id="KW-0813">Transport</keyword>
<dbReference type="Proteomes" id="UP000398389">
    <property type="component" value="Unassembled WGS sequence"/>
</dbReference>